<dbReference type="EMBL" id="FO203512">
    <property type="protein sequence ID" value="CCK75159.1"/>
    <property type="molecule type" value="Genomic_DNA"/>
</dbReference>
<accession>R4YSM9</accession>
<evidence type="ECO:0000256" key="8">
    <source>
        <dbReference type="SAM" id="SignalP"/>
    </source>
</evidence>
<dbReference type="OrthoDB" id="19849at2"/>
<dbReference type="InterPro" id="IPR005017">
    <property type="entry name" value="OMPP1/FadL/TodX"/>
</dbReference>
<evidence type="ECO:0000313" key="10">
    <source>
        <dbReference type="Proteomes" id="UP000032749"/>
    </source>
</evidence>
<organism evidence="9 10">
    <name type="scientific">Oleispira antarctica RB-8</name>
    <dbReference type="NCBI Taxonomy" id="698738"/>
    <lineage>
        <taxon>Bacteria</taxon>
        <taxon>Pseudomonadati</taxon>
        <taxon>Pseudomonadota</taxon>
        <taxon>Gammaproteobacteria</taxon>
        <taxon>Oceanospirillales</taxon>
        <taxon>Oceanospirillaceae</taxon>
        <taxon>Oleispira</taxon>
    </lineage>
</organism>
<keyword evidence="5 8" id="KW-0732">Signal</keyword>
<evidence type="ECO:0000256" key="6">
    <source>
        <dbReference type="ARBA" id="ARBA00023136"/>
    </source>
</evidence>
<comment type="subcellular location">
    <subcellularLocation>
        <location evidence="1">Cell outer membrane</location>
        <topology evidence="1">Multi-pass membrane protein</topology>
    </subcellularLocation>
</comment>
<feature type="chain" id="PRO_5004374347" evidence="8">
    <location>
        <begin position="21"/>
        <end position="455"/>
    </location>
</feature>
<dbReference type="AlphaFoldDB" id="R4YSM9"/>
<evidence type="ECO:0000256" key="3">
    <source>
        <dbReference type="ARBA" id="ARBA00022452"/>
    </source>
</evidence>
<dbReference type="KEGG" id="oai:OLEAN_C09830"/>
<dbReference type="GO" id="GO:0015483">
    <property type="term" value="F:long-chain fatty acid transporting porin activity"/>
    <property type="evidence" value="ECO:0007669"/>
    <property type="project" value="TreeGrafter"/>
</dbReference>
<dbReference type="GO" id="GO:0009279">
    <property type="term" value="C:cell outer membrane"/>
    <property type="evidence" value="ECO:0007669"/>
    <property type="project" value="UniProtKB-SubCell"/>
</dbReference>
<dbReference type="STRING" id="698738.OLEAN_C09830"/>
<dbReference type="PANTHER" id="PTHR35093">
    <property type="entry name" value="OUTER MEMBRANE PROTEIN NMB0088-RELATED"/>
    <property type="match status" value="1"/>
</dbReference>
<dbReference type="HOGENOM" id="CLU_035981_0_0_6"/>
<keyword evidence="4" id="KW-0812">Transmembrane</keyword>
<keyword evidence="3" id="KW-1134">Transmembrane beta strand</keyword>
<evidence type="ECO:0000256" key="4">
    <source>
        <dbReference type="ARBA" id="ARBA00022692"/>
    </source>
</evidence>
<feature type="signal peptide" evidence="8">
    <location>
        <begin position="1"/>
        <end position="20"/>
    </location>
</feature>
<evidence type="ECO:0000256" key="5">
    <source>
        <dbReference type="ARBA" id="ARBA00022729"/>
    </source>
</evidence>
<evidence type="ECO:0000256" key="1">
    <source>
        <dbReference type="ARBA" id="ARBA00004571"/>
    </source>
</evidence>
<sequence>MIKKTLSLAIGLISAQLTMAQGFYVDEQSALRLGDAFSGAAAQADDASTAFYNPAGLTRLKQKQLTFNLSAISVTSEFNGSSTTLASTTVTGKDVSAEAFDILPSIYFSAPMSEGLVFGAYLNAPYATGTDFGDNSIGRYFSTESSITGIDFGTAFGFKVSDNLSFGFSMVMQYLSATVAQAVNTSAACKGAELQGDLSPFTCPGLGIADSGLGTSTYDGQFEMQGDDLNIGFTAGMLYEFSPESRLGMHYRNRISHDLQGNATLEVPTAAETFGNLAGLVDTKAKGTATLETPSQANLSFYQGLGKFSLQADVQWTQWSSFDTLSVKSDNDVIKGVAGPQTYNWVDSYRYAIGGSYKMTPALTLRTGLALDNTPIKDKQTKIDFAFDDYKAISFGLTYDLNKELAFDFGIQKTLKQKRAIAQGDITDPSQNLSKLKGDVSTDVLSLAAGINMKF</sequence>
<evidence type="ECO:0000256" key="7">
    <source>
        <dbReference type="ARBA" id="ARBA00023237"/>
    </source>
</evidence>
<dbReference type="PANTHER" id="PTHR35093:SF3">
    <property type="entry name" value="LONG-CHAIN FATTY ACID TRANSPORT PROTEIN"/>
    <property type="match status" value="1"/>
</dbReference>
<proteinExistence type="inferred from homology"/>
<keyword evidence="7" id="KW-0998">Cell outer membrane</keyword>
<dbReference type="SUPFAM" id="SSF56935">
    <property type="entry name" value="Porins"/>
    <property type="match status" value="1"/>
</dbReference>
<dbReference type="PATRIC" id="fig|698738.3.peg.1024"/>
<evidence type="ECO:0000313" key="9">
    <source>
        <dbReference type="EMBL" id="CCK75159.1"/>
    </source>
</evidence>
<name>R4YSM9_OLEAN</name>
<protein>
    <submittedName>
        <fullName evidence="9">Protein involved in aromatic hydrocarbon degradation</fullName>
    </submittedName>
</protein>
<gene>
    <name evidence="9" type="ORF">OLEAN_C09830</name>
</gene>
<comment type="similarity">
    <text evidence="2">Belongs to the OmpP1/FadL family.</text>
</comment>
<evidence type="ECO:0000256" key="2">
    <source>
        <dbReference type="ARBA" id="ARBA00008163"/>
    </source>
</evidence>
<keyword evidence="10" id="KW-1185">Reference proteome</keyword>
<keyword evidence="6" id="KW-0472">Membrane</keyword>
<reference evidence="9 10" key="1">
    <citation type="journal article" date="2013" name="Nat. Commun.">
        <title>Genome sequence and functional genomic analysis of the oil-degrading bacterium Oleispira antarctica.</title>
        <authorList>
            <person name="Kube M."/>
            <person name="Chernikova T.N."/>
            <person name="Al-Ramahi Y."/>
            <person name="Beloqui A."/>
            <person name="Lopez-Cortez N."/>
            <person name="Guazzaroni M.E."/>
            <person name="Heipieper H.J."/>
            <person name="Klages S."/>
            <person name="Kotsyurbenko O.R."/>
            <person name="Langer I."/>
            <person name="Nechitaylo T.Y."/>
            <person name="Lunsdorf H."/>
            <person name="Fernandez M."/>
            <person name="Juarez S."/>
            <person name="Ciordia S."/>
            <person name="Singer A."/>
            <person name="Kagan O."/>
            <person name="Egorova O."/>
            <person name="Petit P.A."/>
            <person name="Stogios P."/>
            <person name="Kim Y."/>
            <person name="Tchigvintsev A."/>
            <person name="Flick R."/>
            <person name="Denaro R."/>
            <person name="Genovese M."/>
            <person name="Albar J.P."/>
            <person name="Reva O.N."/>
            <person name="Martinez-Gomariz M."/>
            <person name="Tran H."/>
            <person name="Ferrer M."/>
            <person name="Savchenko A."/>
            <person name="Yakunin A.F."/>
            <person name="Yakimov M.M."/>
            <person name="Golyshina O.V."/>
            <person name="Reinhardt R."/>
            <person name="Golyshin P.N."/>
        </authorList>
    </citation>
    <scope>NUCLEOTIDE SEQUENCE [LARGE SCALE GENOMIC DNA]</scope>
</reference>
<dbReference type="Pfam" id="PF03349">
    <property type="entry name" value="Toluene_X"/>
    <property type="match status" value="1"/>
</dbReference>
<dbReference type="Proteomes" id="UP000032749">
    <property type="component" value="Chromosome"/>
</dbReference>
<dbReference type="Gene3D" id="2.40.160.60">
    <property type="entry name" value="Outer membrane protein transport protein (OMPP1/FadL/TodX)"/>
    <property type="match status" value="1"/>
</dbReference>